<dbReference type="InterPro" id="IPR032466">
    <property type="entry name" value="Metal_Hydrolase"/>
</dbReference>
<dbReference type="InterPro" id="IPR001365">
    <property type="entry name" value="A_deaminase_dom"/>
</dbReference>
<evidence type="ECO:0000256" key="2">
    <source>
        <dbReference type="ARBA" id="ARBA00022801"/>
    </source>
</evidence>
<feature type="binding site" evidence="5">
    <location>
        <position position="20"/>
    </location>
    <ligand>
        <name>Zn(2+)</name>
        <dbReference type="ChEBI" id="CHEBI:29105"/>
        <note>catalytic</note>
    </ligand>
</feature>
<dbReference type="HOGENOM" id="CLU_039228_7_0_6"/>
<feature type="binding site" evidence="5">
    <location>
        <position position="278"/>
    </location>
    <ligand>
        <name>Zn(2+)</name>
        <dbReference type="ChEBI" id="CHEBI:29105"/>
        <note>catalytic</note>
    </ligand>
</feature>
<dbReference type="SUPFAM" id="SSF51556">
    <property type="entry name" value="Metallo-dependent hydrolases"/>
    <property type="match status" value="1"/>
</dbReference>
<dbReference type="InterPro" id="IPR028892">
    <property type="entry name" value="ADE"/>
</dbReference>
<keyword evidence="3 5" id="KW-0862">Zinc</keyword>
<keyword evidence="2 5" id="KW-0378">Hydrolase</keyword>
<dbReference type="NCBIfam" id="TIGR01430">
    <property type="entry name" value="aden_deam"/>
    <property type="match status" value="1"/>
</dbReference>
<geneLocation type="plasmid" evidence="7">
    <name>megaplasmid</name>
</geneLocation>
<evidence type="ECO:0000313" key="8">
    <source>
        <dbReference type="Proteomes" id="UP000006135"/>
    </source>
</evidence>
<evidence type="ECO:0000313" key="7">
    <source>
        <dbReference type="EMBL" id="AEK59537.1"/>
    </source>
</evidence>
<keyword evidence="8" id="KW-1185">Reference proteome</keyword>
<dbReference type="Gene3D" id="3.20.20.140">
    <property type="entry name" value="Metal-dependent hydrolases"/>
    <property type="match status" value="1"/>
</dbReference>
<sequence>MNVFEIEQLKKIPKVELHVHIEGTLEPDLLLKLAERNGVSLPYNDLESVREVFRFQDLQGFLNVYYSASKCLQKEQDFYDLTLAYLRKCKEENIVYTEIFFDPQTHIARGIALEEVMAGIFAARSEAEARFGVRSQVIPCFERDRPVGDSLPLLKTMERIGGIVGIGLDSAERDNPPSIFNETFAYARSIGLHCVAHAGEEGPPEYIAEALDILAVERIDHGVRAMESTALMQRLQVEQTPLTVCPFSNVALGVFEDLACHNVGKLLEAGLKVTINSDDPAYFGGYLTANIVDTWNALGLSLEQVIQVQRNAIDATFIDAAEKYRMHRALEESLFV</sequence>
<dbReference type="GO" id="GO:0006146">
    <property type="term" value="P:adenine catabolic process"/>
    <property type="evidence" value="ECO:0007669"/>
    <property type="project" value="UniProtKB-UniRule"/>
</dbReference>
<organism evidence="7 8">
    <name type="scientific">Acidithiobacillus caldus (strain SM-1)</name>
    <dbReference type="NCBI Taxonomy" id="990288"/>
    <lineage>
        <taxon>Bacteria</taxon>
        <taxon>Pseudomonadati</taxon>
        <taxon>Pseudomonadota</taxon>
        <taxon>Acidithiobacillia</taxon>
        <taxon>Acidithiobacillales</taxon>
        <taxon>Acidithiobacillaceae</taxon>
        <taxon>Acidithiobacillus</taxon>
    </lineage>
</organism>
<dbReference type="KEGG" id="acu:Atc_m006"/>
<comment type="similarity">
    <text evidence="5">Belongs to the metallo-dependent hydrolases superfamily. Adenosine and AMP deaminases family. Adenine deaminase type 2 subfamily.</text>
</comment>
<feature type="binding site" evidence="5">
    <location>
        <position position="279"/>
    </location>
    <ligand>
        <name>substrate</name>
    </ligand>
</feature>
<dbReference type="Proteomes" id="UP000006135">
    <property type="component" value="Plasmid megaplasmid"/>
</dbReference>
<keyword evidence="7" id="KW-0614">Plasmid</keyword>
<dbReference type="PANTHER" id="PTHR43114:SF6">
    <property type="entry name" value="ADENINE DEAMINASE"/>
    <property type="match status" value="1"/>
</dbReference>
<keyword evidence="4 5" id="KW-0546">Nucleotide metabolism</keyword>
<dbReference type="GO" id="GO:0005829">
    <property type="term" value="C:cytosol"/>
    <property type="evidence" value="ECO:0007669"/>
    <property type="project" value="TreeGrafter"/>
</dbReference>
<evidence type="ECO:0000256" key="1">
    <source>
        <dbReference type="ARBA" id="ARBA00022723"/>
    </source>
</evidence>
<dbReference type="NCBIfam" id="NF006850">
    <property type="entry name" value="PRK09358.1-6"/>
    <property type="match status" value="1"/>
</dbReference>
<dbReference type="CDD" id="cd01320">
    <property type="entry name" value="ADA"/>
    <property type="match status" value="1"/>
</dbReference>
<evidence type="ECO:0000256" key="3">
    <source>
        <dbReference type="ARBA" id="ARBA00022833"/>
    </source>
</evidence>
<dbReference type="EC" id="3.5.4.2" evidence="5"/>
<dbReference type="GO" id="GO:0043103">
    <property type="term" value="P:hypoxanthine salvage"/>
    <property type="evidence" value="ECO:0007669"/>
    <property type="project" value="UniProtKB-UniRule"/>
</dbReference>
<name>F9ZUI9_ACICS</name>
<dbReference type="EMBL" id="CP002574">
    <property type="protein sequence ID" value="AEK59537.1"/>
    <property type="molecule type" value="Genomic_DNA"/>
</dbReference>
<evidence type="ECO:0000256" key="4">
    <source>
        <dbReference type="ARBA" id="ARBA00023080"/>
    </source>
</evidence>
<dbReference type="Pfam" id="PF00962">
    <property type="entry name" value="A_deaminase"/>
    <property type="match status" value="1"/>
</dbReference>
<reference evidence="7 8" key="1">
    <citation type="journal article" date="2011" name="J. Genet. Genomics">
        <title>Unraveling the Acidithiobacillus caldus complete genome and its central metabolisms for carbon assimilation.</title>
        <authorList>
            <person name="You X.Y."/>
            <person name="Guo X."/>
            <person name="Zheng H.J."/>
            <person name="Zhang M.J."/>
            <person name="Liu L.J."/>
            <person name="Zhu Y.Q."/>
            <person name="Zhu B."/>
            <person name="Wang S.Y."/>
            <person name="Zhao G.P."/>
            <person name="Poetsch A."/>
            <person name="Jiang C.Y."/>
            <person name="Liu S.J."/>
        </authorList>
    </citation>
    <scope>NUCLEOTIDE SEQUENCE [LARGE SCALE GENOMIC DNA]</scope>
    <source>
        <strain evidence="7 8">SM-1</strain>
        <plasmid evidence="8">Plasmid megaplasmid</plasmid>
    </source>
</reference>
<evidence type="ECO:0000256" key="5">
    <source>
        <dbReference type="HAMAP-Rule" id="MF_01962"/>
    </source>
</evidence>
<feature type="domain" description="Adenosine deaminase" evidence="6">
    <location>
        <begin position="13"/>
        <end position="328"/>
    </location>
</feature>
<accession>F9ZUI9</accession>
<gene>
    <name evidence="7" type="ordered locus">Atc_m006</name>
</gene>
<evidence type="ECO:0000259" key="6">
    <source>
        <dbReference type="Pfam" id="PF00962"/>
    </source>
</evidence>
<feature type="site" description="Important for catalytic activity" evidence="5">
    <location>
        <position position="221"/>
    </location>
</feature>
<proteinExistence type="inferred from homology"/>
<comment type="catalytic activity">
    <reaction evidence="5">
        <text>adenine + H2O + H(+) = hypoxanthine + NH4(+)</text>
        <dbReference type="Rhea" id="RHEA:23688"/>
        <dbReference type="ChEBI" id="CHEBI:15377"/>
        <dbReference type="ChEBI" id="CHEBI:15378"/>
        <dbReference type="ChEBI" id="CHEBI:16708"/>
        <dbReference type="ChEBI" id="CHEBI:17368"/>
        <dbReference type="ChEBI" id="CHEBI:28938"/>
        <dbReference type="EC" id="3.5.4.2"/>
    </reaction>
</comment>
<dbReference type="OrthoDB" id="5289392at2"/>
<comment type="cofactor">
    <cofactor evidence="5">
        <name>Zn(2+)</name>
        <dbReference type="ChEBI" id="CHEBI:29105"/>
    </cofactor>
    <text evidence="5">Binds 1 zinc ion per subunit.</text>
</comment>
<feature type="active site" description="Proton donor" evidence="5">
    <location>
        <position position="200"/>
    </location>
</feature>
<dbReference type="GO" id="GO:0000034">
    <property type="term" value="F:adenine deaminase activity"/>
    <property type="evidence" value="ECO:0007669"/>
    <property type="project" value="UniProtKB-UniRule"/>
</dbReference>
<dbReference type="AlphaFoldDB" id="F9ZUI9"/>
<dbReference type="GO" id="GO:0009117">
    <property type="term" value="P:nucleotide metabolic process"/>
    <property type="evidence" value="ECO:0007669"/>
    <property type="project" value="UniProtKB-KW"/>
</dbReference>
<dbReference type="HAMAP" id="MF_01962">
    <property type="entry name" value="Adenine_deaminase"/>
    <property type="match status" value="1"/>
</dbReference>
<dbReference type="GeneID" id="92932795"/>
<protein>
    <recommendedName>
        <fullName evidence="5">Adenine deaminase</fullName>
        <shortName evidence="5">ADE</shortName>
        <ecNumber evidence="5">3.5.4.2</ecNumber>
    </recommendedName>
    <alternativeName>
        <fullName evidence="5">Adenine aminohydrolase</fullName>
        <shortName evidence="5">AAH</shortName>
    </alternativeName>
</protein>
<feature type="binding site" evidence="5">
    <location>
        <position position="18"/>
    </location>
    <ligand>
        <name>Zn(2+)</name>
        <dbReference type="ChEBI" id="CHEBI:29105"/>
        <note>catalytic</note>
    </ligand>
</feature>
<dbReference type="InterPro" id="IPR006330">
    <property type="entry name" value="Ado/ade_deaminase"/>
</dbReference>
<dbReference type="RefSeq" id="WP_014003635.1">
    <property type="nucleotide sequence ID" value="NC_015851.1"/>
</dbReference>
<feature type="binding site" evidence="5">
    <location>
        <position position="197"/>
    </location>
    <ligand>
        <name>Zn(2+)</name>
        <dbReference type="ChEBI" id="CHEBI:29105"/>
        <note>catalytic</note>
    </ligand>
</feature>
<dbReference type="PANTHER" id="PTHR43114">
    <property type="entry name" value="ADENINE DEAMINASE"/>
    <property type="match status" value="1"/>
</dbReference>
<comment type="function">
    <text evidence="5">Catalyzes the hydrolytic deamination of adenine to hypoxanthine. Plays an important role in the purine salvage pathway and in nitrogen catabolism.</text>
</comment>
<dbReference type="GO" id="GO:0008270">
    <property type="term" value="F:zinc ion binding"/>
    <property type="evidence" value="ECO:0007669"/>
    <property type="project" value="UniProtKB-UniRule"/>
</dbReference>
<keyword evidence="1 5" id="KW-0479">Metal-binding</keyword>